<sequence length="111" mass="13296">MKNKKIERTYFFTKRYIENDNSLYNEIIKMKEKYGDKKAIKMYKMMMDNYEYIRIINTNAYDVEDIMGKFQSLCDELDLSYEIVEGDLSIVEKTLLDVVDKGFVVKDRGEK</sequence>
<protein>
    <recommendedName>
        <fullName evidence="1">DUF1638 domain-containing protein</fullName>
    </recommendedName>
</protein>
<dbReference type="AlphaFoldDB" id="A0A0B3WTE7"/>
<gene>
    <name evidence="2" type="ORF">QX51_06790</name>
</gene>
<organism evidence="2 3">
    <name type="scientific">Terrisporobacter othiniensis</name>
    <dbReference type="NCBI Taxonomy" id="1577792"/>
    <lineage>
        <taxon>Bacteria</taxon>
        <taxon>Bacillati</taxon>
        <taxon>Bacillota</taxon>
        <taxon>Clostridia</taxon>
        <taxon>Peptostreptococcales</taxon>
        <taxon>Peptostreptococcaceae</taxon>
        <taxon>Terrisporobacter</taxon>
    </lineage>
</organism>
<dbReference type="RefSeq" id="WP_039679132.1">
    <property type="nucleotide sequence ID" value="NZ_JWHR01000064.1"/>
</dbReference>
<dbReference type="Pfam" id="PF07796">
    <property type="entry name" value="DUF1638"/>
    <property type="match status" value="1"/>
</dbReference>
<proteinExistence type="predicted"/>
<dbReference type="EMBL" id="JWHR01000064">
    <property type="protein sequence ID" value="KHS57850.1"/>
    <property type="molecule type" value="Genomic_DNA"/>
</dbReference>
<reference evidence="2 3" key="1">
    <citation type="submission" date="2014-12" db="EMBL/GenBank/DDBJ databases">
        <title>Draft genome sequence of Terrisporobacter sp. 08-306576, isolated from the blood culture of a bacteremia patient.</title>
        <authorList>
            <person name="Lund L.C."/>
            <person name="Sydenham T.V."/>
            <person name="Hogh S.V."/>
            <person name="Skov M.N."/>
            <person name="Kemp M."/>
            <person name="Justesen U.S."/>
        </authorList>
    </citation>
    <scope>NUCLEOTIDE SEQUENCE [LARGE SCALE GENOMIC DNA]</scope>
    <source>
        <strain evidence="2 3">08-306576</strain>
    </source>
</reference>
<evidence type="ECO:0000313" key="2">
    <source>
        <dbReference type="EMBL" id="KHS57850.1"/>
    </source>
</evidence>
<accession>A0A0B3WTE7</accession>
<evidence type="ECO:0000313" key="3">
    <source>
        <dbReference type="Proteomes" id="UP000031189"/>
    </source>
</evidence>
<dbReference type="InterPro" id="IPR012437">
    <property type="entry name" value="DUF1638"/>
</dbReference>
<comment type="caution">
    <text evidence="2">The sequence shown here is derived from an EMBL/GenBank/DDBJ whole genome shotgun (WGS) entry which is preliminary data.</text>
</comment>
<dbReference type="STRING" id="1577792.QX51_06790"/>
<keyword evidence="3" id="KW-1185">Reference proteome</keyword>
<dbReference type="Proteomes" id="UP000031189">
    <property type="component" value="Unassembled WGS sequence"/>
</dbReference>
<dbReference type="OrthoDB" id="9787351at2"/>
<name>A0A0B3WTE7_9FIRM</name>
<evidence type="ECO:0000259" key="1">
    <source>
        <dbReference type="Pfam" id="PF07796"/>
    </source>
</evidence>
<feature type="domain" description="DUF1638" evidence="1">
    <location>
        <begin position="4"/>
        <end position="95"/>
    </location>
</feature>